<dbReference type="Proteomes" id="UP000681290">
    <property type="component" value="Unassembled WGS sequence"/>
</dbReference>
<gene>
    <name evidence="1" type="ORF">J15TS10_13210</name>
</gene>
<sequence length="59" mass="6727">MALDEIYSYSRKRVNPATGAVAGMVRVMAAGSIMKDLLMIEPYRKMKMYRLEKTKPTIT</sequence>
<evidence type="ECO:0000313" key="2">
    <source>
        <dbReference type="Proteomes" id="UP000681290"/>
    </source>
</evidence>
<evidence type="ECO:0000313" key="1">
    <source>
        <dbReference type="EMBL" id="GIP57507.1"/>
    </source>
</evidence>
<organism evidence="1 2">
    <name type="scientific">Paenibacillus woosongensis</name>
    <dbReference type="NCBI Taxonomy" id="307580"/>
    <lineage>
        <taxon>Bacteria</taxon>
        <taxon>Bacillati</taxon>
        <taxon>Bacillota</taxon>
        <taxon>Bacilli</taxon>
        <taxon>Bacillales</taxon>
        <taxon>Paenibacillaceae</taxon>
        <taxon>Paenibacillus</taxon>
    </lineage>
</organism>
<reference evidence="1 2" key="1">
    <citation type="submission" date="2021-03" db="EMBL/GenBank/DDBJ databases">
        <title>Antimicrobial resistance genes in bacteria isolated from Japanese honey, and their potential for conferring macrolide and lincosamide resistance in the American foulbrood pathogen Paenibacillus larvae.</title>
        <authorList>
            <person name="Okamoto M."/>
            <person name="Kumagai M."/>
            <person name="Kanamori H."/>
            <person name="Takamatsu D."/>
        </authorList>
    </citation>
    <scope>NUCLEOTIDE SEQUENCE [LARGE SCALE GENOMIC DNA]</scope>
    <source>
        <strain evidence="1 2">J15TS10</strain>
    </source>
</reference>
<name>A0ABQ4MP79_9BACL</name>
<comment type="caution">
    <text evidence="1">The sequence shown here is derived from an EMBL/GenBank/DDBJ whole genome shotgun (WGS) entry which is preliminary data.</text>
</comment>
<accession>A0ABQ4MP79</accession>
<keyword evidence="2" id="KW-1185">Reference proteome</keyword>
<dbReference type="EMBL" id="BOSM01000002">
    <property type="protein sequence ID" value="GIP57507.1"/>
    <property type="molecule type" value="Genomic_DNA"/>
</dbReference>
<protein>
    <submittedName>
        <fullName evidence="1">Uncharacterized protein</fullName>
    </submittedName>
</protein>
<proteinExistence type="predicted"/>